<dbReference type="GO" id="GO:0016491">
    <property type="term" value="F:oxidoreductase activity"/>
    <property type="evidence" value="ECO:0007669"/>
    <property type="project" value="UniProtKB-KW"/>
</dbReference>
<gene>
    <name evidence="12" type="ordered locus">Cd36_73570</name>
    <name evidence="13" type="ORF">CD36_73570</name>
</gene>
<keyword evidence="6" id="KW-0809">Transit peptide</keyword>
<comment type="pathway">
    <text evidence="2">Energy metabolism; oxidative phosphorylation.</text>
</comment>
<protein>
    <recommendedName>
        <fullName evidence="15">Genetic interactor of prohibitin 7, mitochondrial</fullName>
    </recommendedName>
</protein>
<proteinExistence type="inferred from homology"/>
<comment type="subcellular location">
    <subcellularLocation>
        <location evidence="1">Mitochondrion inner membrane</location>
        <topology evidence="1">Single-pass membrane protein</topology>
    </subcellularLocation>
</comment>
<accession>B9WJU8</accession>
<dbReference type="GO" id="GO:0045277">
    <property type="term" value="C:respiratory chain complex IV"/>
    <property type="evidence" value="ECO:0007669"/>
    <property type="project" value="InterPro"/>
</dbReference>
<keyword evidence="14" id="KW-1185">Reference proteome</keyword>
<keyword evidence="7" id="KW-1133">Transmembrane helix</keyword>
<keyword evidence="4" id="KW-0812">Transmembrane</keyword>
<dbReference type="SUPFAM" id="SSF81406">
    <property type="entry name" value="Mitochondrial cytochrome c oxidase subunit IV"/>
    <property type="match status" value="1"/>
</dbReference>
<dbReference type="GeneID" id="8049255"/>
<evidence type="ECO:0000256" key="11">
    <source>
        <dbReference type="SAM" id="Coils"/>
    </source>
</evidence>
<dbReference type="PANTHER" id="PTHR10707:SF10">
    <property type="entry name" value="CYTOCHROME C OXIDASE SUBUNIT 4"/>
    <property type="match status" value="1"/>
</dbReference>
<dbReference type="CGD" id="CAL0000163932">
    <property type="gene designation" value="Cd36_73570"/>
</dbReference>
<evidence type="ECO:0000313" key="13">
    <source>
        <dbReference type="EMBL" id="CAX40906.1"/>
    </source>
</evidence>
<keyword evidence="11" id="KW-0175">Coiled coil</keyword>
<dbReference type="InterPro" id="IPR004203">
    <property type="entry name" value="Cyt_c_oxidase_su4_fam"/>
</dbReference>
<dbReference type="GO" id="GO:0005743">
    <property type="term" value="C:mitochondrial inner membrane"/>
    <property type="evidence" value="ECO:0007669"/>
    <property type="project" value="UniProtKB-SubCell"/>
</dbReference>
<dbReference type="VEuPathDB" id="FungiDB:CD36_73570"/>
<evidence type="ECO:0000256" key="10">
    <source>
        <dbReference type="ARBA" id="ARBA00023136"/>
    </source>
</evidence>
<evidence type="ECO:0000256" key="4">
    <source>
        <dbReference type="ARBA" id="ARBA00022692"/>
    </source>
</evidence>
<dbReference type="Proteomes" id="UP000002605">
    <property type="component" value="Chromosome 7"/>
</dbReference>
<dbReference type="AlphaFoldDB" id="B9WJU8"/>
<dbReference type="OrthoDB" id="186013at2759"/>
<evidence type="ECO:0000313" key="14">
    <source>
        <dbReference type="Proteomes" id="UP000002605"/>
    </source>
</evidence>
<evidence type="ECO:0000256" key="6">
    <source>
        <dbReference type="ARBA" id="ARBA00022946"/>
    </source>
</evidence>
<feature type="coiled-coil region" evidence="11">
    <location>
        <begin position="202"/>
        <end position="244"/>
    </location>
</feature>
<evidence type="ECO:0000256" key="9">
    <source>
        <dbReference type="ARBA" id="ARBA00023128"/>
    </source>
</evidence>
<evidence type="ECO:0000256" key="8">
    <source>
        <dbReference type="ARBA" id="ARBA00023002"/>
    </source>
</evidence>
<dbReference type="PANTHER" id="PTHR10707">
    <property type="entry name" value="CYTOCHROME C OXIDASE SUBUNIT IV"/>
    <property type="match status" value="1"/>
</dbReference>
<dbReference type="eggNOG" id="ENOG502S9BA">
    <property type="taxonomic scope" value="Eukaryota"/>
</dbReference>
<evidence type="ECO:0008006" key="15">
    <source>
        <dbReference type="Google" id="ProtNLM"/>
    </source>
</evidence>
<reference evidence="13 14" key="1">
    <citation type="journal article" date="2009" name="Genome Res.">
        <title>Comparative genomics of the fungal pathogens Candida dubliniensis and Candida albicans.</title>
        <authorList>
            <person name="Jackson A.P."/>
            <person name="Gamble J.A."/>
            <person name="Yeomans T."/>
            <person name="Moran G.P."/>
            <person name="Saunders D."/>
            <person name="Harris D."/>
            <person name="Aslett M."/>
            <person name="Barrell J.F."/>
            <person name="Butler G."/>
            <person name="Citiulo F."/>
            <person name="Coleman D.C."/>
            <person name="de Groot P.W.J."/>
            <person name="Goodwin T.J."/>
            <person name="Quail M.A."/>
            <person name="McQuillan J."/>
            <person name="Munro C.A."/>
            <person name="Pain A."/>
            <person name="Poulter R.T."/>
            <person name="Rajandream M.A."/>
            <person name="Renauld H."/>
            <person name="Spiering M.J."/>
            <person name="Tivey A."/>
            <person name="Gow N.A.R."/>
            <person name="Barrell B."/>
            <person name="Sullivan D.J."/>
            <person name="Berriman M."/>
        </authorList>
    </citation>
    <scope>NUCLEOTIDE SEQUENCE [LARGE SCALE GENOMIC DNA]</scope>
    <source>
        <strain evidence="14">CD36 / ATCC MYA-646 / CBS 7987 / NCPF 3949 / NRRL Y-17841</strain>
    </source>
</reference>
<evidence type="ECO:0000256" key="3">
    <source>
        <dbReference type="ARBA" id="ARBA00008135"/>
    </source>
</evidence>
<dbReference type="EMBL" id="FM992694">
    <property type="protein sequence ID" value="CAX40906.1"/>
    <property type="molecule type" value="Genomic_DNA"/>
</dbReference>
<keyword evidence="10" id="KW-0472">Membrane</keyword>
<evidence type="ECO:0000256" key="1">
    <source>
        <dbReference type="ARBA" id="ARBA00004434"/>
    </source>
</evidence>
<keyword evidence="5" id="KW-0999">Mitochondrion inner membrane</keyword>
<dbReference type="InterPro" id="IPR036639">
    <property type="entry name" value="Cyt_c_oxidase_su4_sf"/>
</dbReference>
<dbReference type="GO" id="GO:0006123">
    <property type="term" value="P:mitochondrial electron transport, cytochrome c to oxygen"/>
    <property type="evidence" value="ECO:0007669"/>
    <property type="project" value="InterPro"/>
</dbReference>
<evidence type="ECO:0000256" key="5">
    <source>
        <dbReference type="ARBA" id="ARBA00022792"/>
    </source>
</evidence>
<comment type="similarity">
    <text evidence="3">Belongs to the cytochrome c oxidase IV family.</text>
</comment>
<organism evidence="13 14">
    <name type="scientific">Candida dubliniensis (strain CD36 / ATCC MYA-646 / CBS 7987 / NCPF 3949 / NRRL Y-17841)</name>
    <name type="common">Yeast</name>
    <dbReference type="NCBI Taxonomy" id="573826"/>
    <lineage>
        <taxon>Eukaryota</taxon>
        <taxon>Fungi</taxon>
        <taxon>Dikarya</taxon>
        <taxon>Ascomycota</taxon>
        <taxon>Saccharomycotina</taxon>
        <taxon>Pichiomycetes</taxon>
        <taxon>Debaryomycetaceae</taxon>
        <taxon>Candida/Lodderomyces clade</taxon>
        <taxon>Candida</taxon>
    </lineage>
</organism>
<dbReference type="HOGENOM" id="CLU_080217_0_0_1"/>
<evidence type="ECO:0000256" key="2">
    <source>
        <dbReference type="ARBA" id="ARBA00004673"/>
    </source>
</evidence>
<dbReference type="RefSeq" id="XP_002421564.1">
    <property type="nucleotide sequence ID" value="XM_002421519.1"/>
</dbReference>
<sequence length="251" mass="29414">MSIISKTVIFKRTLATKLSPEEAKKQAAQLAMQSLKDFGSLLSNSSEDTQPIDTEPIFENPQLFATLSLLHQGQVLKELQDKFDKKWQKLTLKDKQLGYYIAYGDWGVREKFINWNTNEPPLDLPFSIPSQVKLKNPTPTTVIKKLPPVNLNETEVRKEQFDIKKMDGVTKFFIYLVVFISLLAISRDKNIGEIGKPQQIIIEDKYEKQRQARLKQQEEEEEKLRVELEQKRQLELELAKKNKKWYYLWLK</sequence>
<name>B9WJU8_CANDC</name>
<evidence type="ECO:0000313" key="12">
    <source>
        <dbReference type="CGD" id="CAL0000163932"/>
    </source>
</evidence>
<keyword evidence="8" id="KW-0560">Oxidoreductase</keyword>
<evidence type="ECO:0000256" key="7">
    <source>
        <dbReference type="ARBA" id="ARBA00022989"/>
    </source>
</evidence>
<dbReference type="KEGG" id="cdu:CD36_73570"/>
<keyword evidence="9" id="KW-0496">Mitochondrion</keyword>